<dbReference type="EMBL" id="MHRM01000005">
    <property type="protein sequence ID" value="OHA24420.1"/>
    <property type="molecule type" value="Genomic_DNA"/>
</dbReference>
<proteinExistence type="predicted"/>
<dbReference type="SUPFAM" id="SSF46955">
    <property type="entry name" value="Putative DNA-binding domain"/>
    <property type="match status" value="1"/>
</dbReference>
<name>A0A1G2MKG9_9BACT</name>
<accession>A0A1G2MKG9</accession>
<reference evidence="1 2" key="1">
    <citation type="journal article" date="2016" name="Nat. Commun.">
        <title>Thousands of microbial genomes shed light on interconnected biogeochemical processes in an aquifer system.</title>
        <authorList>
            <person name="Anantharaman K."/>
            <person name="Brown C.T."/>
            <person name="Hug L.A."/>
            <person name="Sharon I."/>
            <person name="Castelle C.J."/>
            <person name="Probst A.J."/>
            <person name="Thomas B.C."/>
            <person name="Singh A."/>
            <person name="Wilkins M.J."/>
            <person name="Karaoz U."/>
            <person name="Brodie E.L."/>
            <person name="Williams K.H."/>
            <person name="Hubbard S.S."/>
            <person name="Banfield J.F."/>
        </authorList>
    </citation>
    <scope>NUCLEOTIDE SEQUENCE [LARGE SCALE GENOMIC DNA]</scope>
</reference>
<protein>
    <recommendedName>
        <fullName evidence="3">Helix-turn-helix domain-containing protein</fullName>
    </recommendedName>
</protein>
<evidence type="ECO:0000313" key="1">
    <source>
        <dbReference type="EMBL" id="OHA24420.1"/>
    </source>
</evidence>
<dbReference type="InterPro" id="IPR009061">
    <property type="entry name" value="DNA-bd_dom_put_sf"/>
</dbReference>
<gene>
    <name evidence="1" type="ORF">A3D50_00185</name>
</gene>
<evidence type="ECO:0008006" key="3">
    <source>
        <dbReference type="Google" id="ProtNLM"/>
    </source>
</evidence>
<organism evidence="1 2">
    <name type="scientific">Candidatus Taylorbacteria bacterium RIFCSPHIGHO2_02_FULL_44_12</name>
    <dbReference type="NCBI Taxonomy" id="1802308"/>
    <lineage>
        <taxon>Bacteria</taxon>
        <taxon>Candidatus Tayloriibacteriota</taxon>
    </lineage>
</organism>
<sequence length="280" mass="32341">MSKLLTKKEAVEYLGLDDKTFDNYFKNAAEFPCIDRNGGRGRFYFDEDALRKWKDSLAWRTVTLDKEDYALALDFALAMHFRSYVQSDFGTGRQREFGQKITNWVKGQLGEIAVKKFLKREFNLEIALDFNIHDEIVPQDIIGVLEKGKIRLPQIGIGIKASKPKNAFLILGANEINIPTRRSDVYIYARPNIPDDHLLRITKKMIVEIVNNQPHYSNYKELIPDFSDISCEIAGWCYYSELEEVSKIPGQEFDGGTRFVRASGLLKKSKKDWEELIKQL</sequence>
<dbReference type="Proteomes" id="UP000178413">
    <property type="component" value="Unassembled WGS sequence"/>
</dbReference>
<comment type="caution">
    <text evidence="1">The sequence shown here is derived from an EMBL/GenBank/DDBJ whole genome shotgun (WGS) entry which is preliminary data.</text>
</comment>
<evidence type="ECO:0000313" key="2">
    <source>
        <dbReference type="Proteomes" id="UP000178413"/>
    </source>
</evidence>
<dbReference type="AlphaFoldDB" id="A0A1G2MKG9"/>